<gene>
    <name evidence="3" type="ORF">K7432_002376</name>
</gene>
<dbReference type="InterPro" id="IPR019464">
    <property type="entry name" value="ELL_N"/>
</dbReference>
<feature type="domain" description="OCEL" evidence="1">
    <location>
        <begin position="341"/>
        <end position="433"/>
    </location>
</feature>
<organism evidence="3 4">
    <name type="scientific">Basidiobolus ranarum</name>
    <dbReference type="NCBI Taxonomy" id="34480"/>
    <lineage>
        <taxon>Eukaryota</taxon>
        <taxon>Fungi</taxon>
        <taxon>Fungi incertae sedis</taxon>
        <taxon>Zoopagomycota</taxon>
        <taxon>Entomophthoromycotina</taxon>
        <taxon>Basidiobolomycetes</taxon>
        <taxon>Basidiobolales</taxon>
        <taxon>Basidiobolaceae</taxon>
        <taxon>Basidiobolus</taxon>
    </lineage>
</organism>
<dbReference type="Proteomes" id="UP001479436">
    <property type="component" value="Unassembled WGS sequence"/>
</dbReference>
<feature type="domain" description="RNA polymerase II elongation factor ELL N-terminal" evidence="2">
    <location>
        <begin position="103"/>
        <end position="213"/>
    </location>
</feature>
<evidence type="ECO:0000259" key="1">
    <source>
        <dbReference type="Pfam" id="PF07303"/>
    </source>
</evidence>
<dbReference type="InterPro" id="IPR042065">
    <property type="entry name" value="E3_ELL-like"/>
</dbReference>
<dbReference type="EMBL" id="JASJQH010000063">
    <property type="protein sequence ID" value="KAK9767652.1"/>
    <property type="molecule type" value="Genomic_DNA"/>
</dbReference>
<comment type="caution">
    <text evidence="3">The sequence shown here is derived from an EMBL/GenBank/DDBJ whole genome shotgun (WGS) entry which is preliminary data.</text>
</comment>
<evidence type="ECO:0000259" key="2">
    <source>
        <dbReference type="Pfam" id="PF10390"/>
    </source>
</evidence>
<dbReference type="Pfam" id="PF07303">
    <property type="entry name" value="Occludin_ELL"/>
    <property type="match status" value="1"/>
</dbReference>
<evidence type="ECO:0000313" key="4">
    <source>
        <dbReference type="Proteomes" id="UP001479436"/>
    </source>
</evidence>
<dbReference type="InterPro" id="IPR010844">
    <property type="entry name" value="Occludin_ELL"/>
</dbReference>
<keyword evidence="4" id="KW-1185">Reference proteome</keyword>
<sequence>MNPDTKLCLNAANSSGRRVMALKLSEDFLKSLQNQTNGPIKIQFGADQKITIGSVPFGFDKVDELQRVQIYKRDSESSELDLVGEMSHRLAVQRKIPEKPRPRNRTRLATVDSQKLGTHLSLESTNGSNSNIEQGIALRTRILHMLALKSMAQAQIAMAVKKPKDELVRTLIQVGTVSGGIWSLKPELYSEVQIESWELYTPEQREIVARNVQESLISKAATEVSQTTLPSKQAMPTSQIPCELDVTHKRKAESPISVDDEPTPIRTSVFAAPEGIKHKSAVRSNEIQLTTKISRSTATSLKKARVVKETSSIYNIKIPKRSTMVREKTASIRKSKGFRIPAVKTATDYQDLTALFRIKYSNYIRLNEKLSKRRPIFEKLNEQLQTAIGTPQESELKRKIDMELAKHNANEVTKWAKQYCSLHQELEAIKKELWRAYEEGCMN</sequence>
<evidence type="ECO:0000313" key="3">
    <source>
        <dbReference type="EMBL" id="KAK9767652.1"/>
    </source>
</evidence>
<accession>A0ABR2X1L3</accession>
<proteinExistence type="predicted"/>
<dbReference type="Pfam" id="PF10390">
    <property type="entry name" value="ELL"/>
    <property type="match status" value="1"/>
</dbReference>
<dbReference type="Gene3D" id="1.10.10.2670">
    <property type="entry name" value="E3 ubiquitin-protein ligase"/>
    <property type="match status" value="1"/>
</dbReference>
<protein>
    <recommendedName>
        <fullName evidence="5">RNA polymerase II elongation factor ELL N-terminal domain-containing protein</fullName>
    </recommendedName>
</protein>
<dbReference type="SUPFAM" id="SSF46785">
    <property type="entry name" value="Winged helix' DNA-binding domain"/>
    <property type="match status" value="1"/>
</dbReference>
<dbReference type="SUPFAM" id="SSF144292">
    <property type="entry name" value="occludin/ELL-like"/>
    <property type="match status" value="1"/>
</dbReference>
<dbReference type="InterPro" id="IPR036390">
    <property type="entry name" value="WH_DNA-bd_sf"/>
</dbReference>
<evidence type="ECO:0008006" key="5">
    <source>
        <dbReference type="Google" id="ProtNLM"/>
    </source>
</evidence>
<name>A0ABR2X1L3_9FUNG</name>
<reference evidence="3 4" key="1">
    <citation type="submission" date="2023-04" db="EMBL/GenBank/DDBJ databases">
        <title>Genome of Basidiobolus ranarum AG-B5.</title>
        <authorList>
            <person name="Stajich J.E."/>
            <person name="Carter-House D."/>
            <person name="Gryganskyi A."/>
        </authorList>
    </citation>
    <scope>NUCLEOTIDE SEQUENCE [LARGE SCALE GENOMIC DNA]</scope>
    <source>
        <strain evidence="3 4">AG-B5</strain>
    </source>
</reference>